<dbReference type="AlphaFoldDB" id="A0A0C4E8W7"/>
<evidence type="ECO:0000313" key="1">
    <source>
        <dbReference type="EMBL" id="KLU90072.1"/>
    </source>
</evidence>
<protein>
    <submittedName>
        <fullName evidence="1 2">Uncharacterized protein</fullName>
    </submittedName>
</protein>
<reference evidence="1" key="3">
    <citation type="submission" date="2011-03" db="EMBL/GenBank/DDBJ databases">
        <title>Annotation of Magnaporthe poae ATCC 64411.</title>
        <authorList>
            <person name="Ma L.-J."/>
            <person name="Dead R."/>
            <person name="Young S.K."/>
            <person name="Zeng Q."/>
            <person name="Gargeya S."/>
            <person name="Fitzgerald M."/>
            <person name="Haas B."/>
            <person name="Abouelleil A."/>
            <person name="Alvarado L."/>
            <person name="Arachchi H.M."/>
            <person name="Berlin A."/>
            <person name="Brown A."/>
            <person name="Chapman S.B."/>
            <person name="Chen Z."/>
            <person name="Dunbar C."/>
            <person name="Freedman E."/>
            <person name="Gearin G."/>
            <person name="Gellesch M."/>
            <person name="Goldberg J."/>
            <person name="Griggs A."/>
            <person name="Gujja S."/>
            <person name="Heiman D."/>
            <person name="Howarth C."/>
            <person name="Larson L."/>
            <person name="Lui A."/>
            <person name="MacDonald P.J.P."/>
            <person name="Mehta T."/>
            <person name="Montmayeur A."/>
            <person name="Murphy C."/>
            <person name="Neiman D."/>
            <person name="Pearson M."/>
            <person name="Priest M."/>
            <person name="Roberts A."/>
            <person name="Saif S."/>
            <person name="Shea T."/>
            <person name="Shenoy N."/>
            <person name="Sisk P."/>
            <person name="Stolte C."/>
            <person name="Sykes S."/>
            <person name="Yandava C."/>
            <person name="Wortman J."/>
            <person name="Nusbaum C."/>
            <person name="Birren B."/>
        </authorList>
    </citation>
    <scope>NUCLEOTIDE SEQUENCE</scope>
    <source>
        <strain evidence="1">ATCC 64411</strain>
    </source>
</reference>
<organism evidence="2 3">
    <name type="scientific">Magnaporthiopsis poae (strain ATCC 64411 / 73-15)</name>
    <name type="common">Kentucky bluegrass fungus</name>
    <name type="synonym">Magnaporthe poae</name>
    <dbReference type="NCBI Taxonomy" id="644358"/>
    <lineage>
        <taxon>Eukaryota</taxon>
        <taxon>Fungi</taxon>
        <taxon>Dikarya</taxon>
        <taxon>Ascomycota</taxon>
        <taxon>Pezizomycotina</taxon>
        <taxon>Sordariomycetes</taxon>
        <taxon>Sordariomycetidae</taxon>
        <taxon>Magnaporthales</taxon>
        <taxon>Magnaporthaceae</taxon>
        <taxon>Magnaporthiopsis</taxon>
    </lineage>
</organism>
<reference evidence="2" key="4">
    <citation type="journal article" date="2015" name="G3 (Bethesda)">
        <title>Genome sequences of three phytopathogenic species of the Magnaporthaceae family of fungi.</title>
        <authorList>
            <person name="Okagaki L.H."/>
            <person name="Nunes C.C."/>
            <person name="Sailsbery J."/>
            <person name="Clay B."/>
            <person name="Brown D."/>
            <person name="John T."/>
            <person name="Oh Y."/>
            <person name="Young N."/>
            <person name="Fitzgerald M."/>
            <person name="Haas B.J."/>
            <person name="Zeng Q."/>
            <person name="Young S."/>
            <person name="Adiconis X."/>
            <person name="Fan L."/>
            <person name="Levin J.Z."/>
            <person name="Mitchell T.K."/>
            <person name="Okubara P.A."/>
            <person name="Farman M.L."/>
            <person name="Kohn L.M."/>
            <person name="Birren B."/>
            <person name="Ma L.-J."/>
            <person name="Dean R.A."/>
        </authorList>
    </citation>
    <scope>NUCLEOTIDE SEQUENCE</scope>
    <source>
        <strain evidence="2">ATCC 64411 / 73-15</strain>
    </source>
</reference>
<dbReference type="EMBL" id="GL876974">
    <property type="protein sequence ID" value="KLU90072.1"/>
    <property type="molecule type" value="Genomic_DNA"/>
</dbReference>
<keyword evidence="3" id="KW-1185">Reference proteome</keyword>
<gene>
    <name evidence="1" type="ORF">MAPG_09037</name>
</gene>
<sequence>MGRPAGRTRGIPIPSTGVPRPGRSFNYSALEAIHPSLAQLAAMLVCNKHRPSRLGGDTLLILSGARKTAPSAESQPLPVYVFGGVEQTERPDVLCCSSGISAVPGDQP</sequence>
<dbReference type="Proteomes" id="UP000011715">
    <property type="component" value="Unassembled WGS sequence"/>
</dbReference>
<proteinExistence type="predicted"/>
<name>A0A0C4E8W7_MAGP6</name>
<dbReference type="EnsemblFungi" id="MAPG_09037T0">
    <property type="protein sequence ID" value="MAPG_09037T0"/>
    <property type="gene ID" value="MAPG_09037"/>
</dbReference>
<evidence type="ECO:0000313" key="2">
    <source>
        <dbReference type="EnsemblFungi" id="MAPG_09037T0"/>
    </source>
</evidence>
<reference evidence="3" key="1">
    <citation type="submission" date="2010-05" db="EMBL/GenBank/DDBJ databases">
        <title>The genome sequence of Magnaporthe poae strain ATCC 64411.</title>
        <authorList>
            <person name="Ma L.-J."/>
            <person name="Dead R."/>
            <person name="Young S."/>
            <person name="Zeng Q."/>
            <person name="Koehrsen M."/>
            <person name="Alvarado L."/>
            <person name="Berlin A."/>
            <person name="Chapman S.B."/>
            <person name="Chen Z."/>
            <person name="Freedman E."/>
            <person name="Gellesch M."/>
            <person name="Goldberg J."/>
            <person name="Griggs A."/>
            <person name="Gujja S."/>
            <person name="Heilman E.R."/>
            <person name="Heiman D."/>
            <person name="Hepburn T."/>
            <person name="Howarth C."/>
            <person name="Jen D."/>
            <person name="Larson L."/>
            <person name="Mehta T."/>
            <person name="Neiman D."/>
            <person name="Pearson M."/>
            <person name="Roberts A."/>
            <person name="Saif S."/>
            <person name="Shea T."/>
            <person name="Shenoy N."/>
            <person name="Sisk P."/>
            <person name="Stolte C."/>
            <person name="Sykes S."/>
            <person name="Walk T."/>
            <person name="White J."/>
            <person name="Yandava C."/>
            <person name="Haas B."/>
            <person name="Nusbaum C."/>
            <person name="Birren B."/>
        </authorList>
    </citation>
    <scope>NUCLEOTIDE SEQUENCE [LARGE SCALE GENOMIC DNA]</scope>
    <source>
        <strain evidence="3">ATCC 64411 / 73-15</strain>
    </source>
</reference>
<dbReference type="VEuPathDB" id="FungiDB:MAPG_09037"/>
<reference evidence="1" key="2">
    <citation type="submission" date="2010-05" db="EMBL/GenBank/DDBJ databases">
        <title>The Genome Sequence of Magnaporthe poae strain ATCC 64411.</title>
        <authorList>
            <consortium name="The Broad Institute Genome Sequencing Platform"/>
            <consortium name="Broad Institute Genome Sequencing Center for Infectious Disease"/>
            <person name="Ma L.-J."/>
            <person name="Dead R."/>
            <person name="Young S."/>
            <person name="Zeng Q."/>
            <person name="Koehrsen M."/>
            <person name="Alvarado L."/>
            <person name="Berlin A."/>
            <person name="Chapman S.B."/>
            <person name="Chen Z."/>
            <person name="Freedman E."/>
            <person name="Gellesch M."/>
            <person name="Goldberg J."/>
            <person name="Griggs A."/>
            <person name="Gujja S."/>
            <person name="Heilman E.R."/>
            <person name="Heiman D."/>
            <person name="Hepburn T."/>
            <person name="Howarth C."/>
            <person name="Jen D."/>
            <person name="Larson L."/>
            <person name="Mehta T."/>
            <person name="Neiman D."/>
            <person name="Pearson M."/>
            <person name="Roberts A."/>
            <person name="Saif S."/>
            <person name="Shea T."/>
            <person name="Shenoy N."/>
            <person name="Sisk P."/>
            <person name="Stolte C."/>
            <person name="Sykes S."/>
            <person name="Walk T."/>
            <person name="White J."/>
            <person name="Yandava C."/>
            <person name="Haas B."/>
            <person name="Nusbaum C."/>
            <person name="Birren B."/>
        </authorList>
    </citation>
    <scope>NUCLEOTIDE SEQUENCE</scope>
    <source>
        <strain evidence="1">ATCC 64411</strain>
    </source>
</reference>
<evidence type="ECO:0000313" key="3">
    <source>
        <dbReference type="Proteomes" id="UP000011715"/>
    </source>
</evidence>
<accession>A0A0C4E8W7</accession>
<reference evidence="2" key="5">
    <citation type="submission" date="2015-06" db="UniProtKB">
        <authorList>
            <consortium name="EnsemblFungi"/>
        </authorList>
    </citation>
    <scope>IDENTIFICATION</scope>
    <source>
        <strain evidence="2">ATCC 64411</strain>
    </source>
</reference>
<dbReference type="EMBL" id="ADBL01002213">
    <property type="status" value="NOT_ANNOTATED_CDS"/>
    <property type="molecule type" value="Genomic_DNA"/>
</dbReference>